<dbReference type="InterPro" id="IPR013083">
    <property type="entry name" value="Znf_RING/FYVE/PHD"/>
</dbReference>
<dbReference type="SMART" id="SM00343">
    <property type="entry name" value="ZnF_C2HC"/>
    <property type="match status" value="1"/>
</dbReference>
<dbReference type="PROSITE" id="PS50158">
    <property type="entry name" value="ZF_CCHC"/>
    <property type="match status" value="1"/>
</dbReference>
<feature type="domain" description="CCHC-type" evidence="9">
    <location>
        <begin position="214"/>
        <end position="228"/>
    </location>
</feature>
<dbReference type="AlphaFoldDB" id="A0AAD5XZC5"/>
<feature type="domain" description="DWNN" evidence="10">
    <location>
        <begin position="4"/>
        <end position="77"/>
    </location>
</feature>
<sequence>MSVVYYKFKAEKSFSTVTFDGMGISVFDVKRDIMTGKKLGKGTDMDLHIYNSQSNDEYKDDLAVIPRNTQILVKRSPPQGKVGTAQRYLTGSVPTNSGFSSRVQSAASSVVKPKPPSAVPVSSGNEGLSEEDEMKKFQMQSEAQWLIEKDNMKAQKPIYRPYQGGNNFRPKLQSGQLNTKSLQHVEESNHYNNPTYNQTSSFTSSQPPRPGYICYRCRKPGHYLKDCPTHGDPNFEGPIKPVTRTTGIPRIFLKKVDPVESGSGSVMVSQNGDLVVAKPDDLAWNQISGSQKLHQVNLNTAPKEFKCFICEQLMSKPSSLEECCEKRFCEECIRQSLIENVNFDLRQKCPYCLKEKNVSEIKLDKNLNEKILNFLNDIKNKTKKEEEELRKNKELEQQQQTQANNDVKKENNLKTTTSGSGLTTTTFPIPASAIVTNSTKSSGPFTANVAMRPSVNIIKPPPTSLHTINNQLLYQQHQQQILMQQQLQQQQMMWGGMLPNQQMMMMNQGFRTNFGAFPIQRPLMQQNNFTHNNGGFASHSKKRVREDDGGSIIDLSRKRK</sequence>
<dbReference type="EMBL" id="JADGJW010000175">
    <property type="protein sequence ID" value="KAJ3222451.1"/>
    <property type="molecule type" value="Genomic_DNA"/>
</dbReference>
<evidence type="ECO:0000259" key="8">
    <source>
        <dbReference type="PROSITE" id="PS50089"/>
    </source>
</evidence>
<keyword evidence="2" id="KW-0479">Metal-binding</keyword>
<dbReference type="GO" id="GO:0016567">
    <property type="term" value="P:protein ubiquitination"/>
    <property type="evidence" value="ECO:0007669"/>
    <property type="project" value="InterPro"/>
</dbReference>
<dbReference type="GO" id="GO:0006397">
    <property type="term" value="P:mRNA processing"/>
    <property type="evidence" value="ECO:0007669"/>
    <property type="project" value="InterPro"/>
</dbReference>
<dbReference type="GO" id="GO:0005634">
    <property type="term" value="C:nucleus"/>
    <property type="evidence" value="ECO:0007669"/>
    <property type="project" value="UniProtKB-SubCell"/>
</dbReference>
<evidence type="ECO:0000259" key="10">
    <source>
        <dbReference type="PROSITE" id="PS51282"/>
    </source>
</evidence>
<dbReference type="PANTHER" id="PTHR15439">
    <property type="entry name" value="RETINOBLASTOMA-BINDING PROTEIN 6"/>
    <property type="match status" value="1"/>
</dbReference>
<dbReference type="GO" id="GO:0008270">
    <property type="term" value="F:zinc ion binding"/>
    <property type="evidence" value="ECO:0007669"/>
    <property type="project" value="UniProtKB-KW"/>
</dbReference>
<protein>
    <recommendedName>
        <fullName evidence="13">DWNN-domain-containing protein</fullName>
    </recommendedName>
</protein>
<proteinExistence type="predicted"/>
<dbReference type="PROSITE" id="PS50089">
    <property type="entry name" value="ZF_RING_2"/>
    <property type="match status" value="1"/>
</dbReference>
<evidence type="ECO:0000256" key="1">
    <source>
        <dbReference type="ARBA" id="ARBA00004123"/>
    </source>
</evidence>
<evidence type="ECO:0000256" key="4">
    <source>
        <dbReference type="ARBA" id="ARBA00022833"/>
    </source>
</evidence>
<dbReference type="CDD" id="cd16620">
    <property type="entry name" value="vRING-HC-C4C4_RBBP6"/>
    <property type="match status" value="1"/>
</dbReference>
<dbReference type="InterPro" id="IPR001841">
    <property type="entry name" value="Znf_RING"/>
</dbReference>
<dbReference type="SMART" id="SM01180">
    <property type="entry name" value="DWNN"/>
    <property type="match status" value="1"/>
</dbReference>
<gene>
    <name evidence="11" type="ORF">HK099_002305</name>
</gene>
<dbReference type="SUPFAM" id="SSF57850">
    <property type="entry name" value="RING/U-box"/>
    <property type="match status" value="1"/>
</dbReference>
<evidence type="ECO:0000256" key="3">
    <source>
        <dbReference type="ARBA" id="ARBA00022771"/>
    </source>
</evidence>
<dbReference type="GO" id="GO:0003676">
    <property type="term" value="F:nucleic acid binding"/>
    <property type="evidence" value="ECO:0007669"/>
    <property type="project" value="InterPro"/>
</dbReference>
<dbReference type="InterPro" id="IPR014891">
    <property type="entry name" value="DWNN_domain"/>
</dbReference>
<dbReference type="Pfam" id="PF08783">
    <property type="entry name" value="DWNN"/>
    <property type="match status" value="1"/>
</dbReference>
<evidence type="ECO:0000313" key="11">
    <source>
        <dbReference type="EMBL" id="KAJ3222451.1"/>
    </source>
</evidence>
<evidence type="ECO:0000256" key="7">
    <source>
        <dbReference type="SAM" id="MobiDB-lite"/>
    </source>
</evidence>
<organism evidence="11 12">
    <name type="scientific">Clydaea vesicula</name>
    <dbReference type="NCBI Taxonomy" id="447962"/>
    <lineage>
        <taxon>Eukaryota</taxon>
        <taxon>Fungi</taxon>
        <taxon>Fungi incertae sedis</taxon>
        <taxon>Chytridiomycota</taxon>
        <taxon>Chytridiomycota incertae sedis</taxon>
        <taxon>Chytridiomycetes</taxon>
        <taxon>Lobulomycetales</taxon>
        <taxon>Lobulomycetaceae</taxon>
        <taxon>Clydaea</taxon>
    </lineage>
</organism>
<feature type="region of interest" description="Disordered" evidence="7">
    <location>
        <begin position="389"/>
        <end position="421"/>
    </location>
</feature>
<feature type="region of interest" description="Disordered" evidence="7">
    <location>
        <begin position="526"/>
        <end position="560"/>
    </location>
</feature>
<comment type="caution">
    <text evidence="11">The sequence shown here is derived from an EMBL/GenBank/DDBJ whole genome shotgun (WGS) entry which is preliminary data.</text>
</comment>
<evidence type="ECO:0008006" key="13">
    <source>
        <dbReference type="Google" id="ProtNLM"/>
    </source>
</evidence>
<name>A0AAD5XZC5_9FUNG</name>
<keyword evidence="4" id="KW-0862">Zinc</keyword>
<evidence type="ECO:0000256" key="2">
    <source>
        <dbReference type="ARBA" id="ARBA00022723"/>
    </source>
</evidence>
<keyword evidence="5" id="KW-0539">Nucleus</keyword>
<feature type="compositionally biased region" description="Polar residues" evidence="7">
    <location>
        <begin position="526"/>
        <end position="535"/>
    </location>
</feature>
<feature type="region of interest" description="Disordered" evidence="7">
    <location>
        <begin position="108"/>
        <end position="129"/>
    </location>
</feature>
<dbReference type="Gene3D" id="3.30.40.10">
    <property type="entry name" value="Zinc/RING finger domain, C3HC4 (zinc finger)"/>
    <property type="match status" value="1"/>
</dbReference>
<dbReference type="InterPro" id="IPR033489">
    <property type="entry name" value="RBBP6"/>
</dbReference>
<dbReference type="Gene3D" id="3.10.20.90">
    <property type="entry name" value="Phosphatidylinositol 3-kinase Catalytic Subunit, Chain A, domain 1"/>
    <property type="match status" value="1"/>
</dbReference>
<dbReference type="GO" id="GO:0006511">
    <property type="term" value="P:ubiquitin-dependent protein catabolic process"/>
    <property type="evidence" value="ECO:0007669"/>
    <property type="project" value="TreeGrafter"/>
</dbReference>
<keyword evidence="12" id="KW-1185">Reference proteome</keyword>
<feature type="domain" description="RING-type" evidence="8">
    <location>
        <begin position="307"/>
        <end position="352"/>
    </location>
</feature>
<dbReference type="PANTHER" id="PTHR15439:SF0">
    <property type="entry name" value="CELL DIVISION CYCLE AND APOPTOSIS REGULATOR PROTEIN 1-RELATED"/>
    <property type="match status" value="1"/>
</dbReference>
<evidence type="ECO:0000256" key="5">
    <source>
        <dbReference type="ARBA" id="ARBA00023242"/>
    </source>
</evidence>
<reference evidence="11" key="1">
    <citation type="submission" date="2020-05" db="EMBL/GenBank/DDBJ databases">
        <title>Phylogenomic resolution of chytrid fungi.</title>
        <authorList>
            <person name="Stajich J.E."/>
            <person name="Amses K."/>
            <person name="Simmons R."/>
            <person name="Seto K."/>
            <person name="Myers J."/>
            <person name="Bonds A."/>
            <person name="Quandt C.A."/>
            <person name="Barry K."/>
            <person name="Liu P."/>
            <person name="Grigoriev I."/>
            <person name="Longcore J.E."/>
            <person name="James T.Y."/>
        </authorList>
    </citation>
    <scope>NUCLEOTIDE SEQUENCE</scope>
    <source>
        <strain evidence="11">JEL0476</strain>
    </source>
</reference>
<dbReference type="InterPro" id="IPR036875">
    <property type="entry name" value="Znf_CCHC_sf"/>
</dbReference>
<dbReference type="InterPro" id="IPR001878">
    <property type="entry name" value="Znf_CCHC"/>
</dbReference>
<dbReference type="PROSITE" id="PS51282">
    <property type="entry name" value="DWNN"/>
    <property type="match status" value="1"/>
</dbReference>
<keyword evidence="3 6" id="KW-0863">Zinc-finger</keyword>
<dbReference type="GO" id="GO:0061630">
    <property type="term" value="F:ubiquitin protein ligase activity"/>
    <property type="evidence" value="ECO:0007669"/>
    <property type="project" value="InterPro"/>
</dbReference>
<evidence type="ECO:0000313" key="12">
    <source>
        <dbReference type="Proteomes" id="UP001211065"/>
    </source>
</evidence>
<dbReference type="Proteomes" id="UP001211065">
    <property type="component" value="Unassembled WGS sequence"/>
</dbReference>
<dbReference type="SUPFAM" id="SSF57756">
    <property type="entry name" value="Retrovirus zinc finger-like domains"/>
    <property type="match status" value="1"/>
</dbReference>
<dbReference type="Pfam" id="PF00098">
    <property type="entry name" value="zf-CCHC"/>
    <property type="match status" value="1"/>
</dbReference>
<evidence type="ECO:0000256" key="6">
    <source>
        <dbReference type="PROSITE-ProRule" id="PRU00047"/>
    </source>
</evidence>
<dbReference type="Gene3D" id="4.10.60.10">
    <property type="entry name" value="Zinc finger, CCHC-type"/>
    <property type="match status" value="1"/>
</dbReference>
<comment type="subcellular location">
    <subcellularLocation>
        <location evidence="1">Nucleus</location>
    </subcellularLocation>
</comment>
<evidence type="ECO:0000259" key="9">
    <source>
        <dbReference type="PROSITE" id="PS50158"/>
    </source>
</evidence>
<accession>A0AAD5XZC5</accession>